<dbReference type="GO" id="GO:0016787">
    <property type="term" value="F:hydrolase activity"/>
    <property type="evidence" value="ECO:0007669"/>
    <property type="project" value="UniProtKB-KW"/>
</dbReference>
<dbReference type="EMBL" id="CP137641">
    <property type="protein sequence ID" value="WOX55396.1"/>
    <property type="molecule type" value="Genomic_DNA"/>
</dbReference>
<feature type="domain" description="Rhamnogalacturonase A/B/Epimerase-like pectate lyase" evidence="1">
    <location>
        <begin position="68"/>
        <end position="158"/>
    </location>
</feature>
<sequence>MRLSVILEYIRGVLYREAALRPLLVAIVFGLLLAQSVAAASAPSLVVAAGDSGPASKMQANYICDGLDDQAEIQAALTALPGGGTVVLSEGTFNCSGSIVPASGTTLLGQGPEKTNLSFSRNGMLNISRESITLDGFHIMGSGYVNASTNTTLDLSQWLGVLTIYASGTRVHNVTGTADSSIQAVFLLLHNPNVYAPILEDVEFVNCRAVDTGTYGFLHNAWGTENTVIRNVRYENCAAINCGRYGQFNPWVTGFDFAELNDIEGLRAMNCLAEGNLESGFHFEWDPEKRDCVLINCTSRNNGQKPHPKDYLVGDPDFFGSGFYLPGGQVSLINCLAEGNSAFGFFIVNPKGMLLYNCAENGTGRISSGGSSPGPISYCVLQSLPVSENPSLVMEHCRSLDSNGWALFVCGTKNALIRNFTMTDPAGIDGIGAVLGCPSGKFLVNSTIDAGLSNSTVDLVASGDRPQTLVYIVNNRNVTYSGRVISDAALPVLVEGDRVGVDLSGLRVLAVNKTA</sequence>
<keyword evidence="2" id="KW-0378">Hydrolase</keyword>
<dbReference type="InterPro" id="IPR011050">
    <property type="entry name" value="Pectin_lyase_fold/virulence"/>
</dbReference>
<keyword evidence="3" id="KW-1185">Reference proteome</keyword>
<dbReference type="SUPFAM" id="SSF51126">
    <property type="entry name" value="Pectin lyase-like"/>
    <property type="match status" value="1"/>
</dbReference>
<dbReference type="Gene3D" id="2.160.20.10">
    <property type="entry name" value="Single-stranded right-handed beta-helix, Pectin lyase-like"/>
    <property type="match status" value="1"/>
</dbReference>
<reference evidence="2 3" key="1">
    <citation type="submission" date="2023-10" db="EMBL/GenBank/DDBJ databases">
        <title>The complete genome sequence of Methanoculleus palmolei DSM 4273.</title>
        <authorList>
            <person name="Lai S.-J."/>
            <person name="You Y.-T."/>
            <person name="Chen S.-C."/>
        </authorList>
    </citation>
    <scope>NUCLEOTIDE SEQUENCE [LARGE SCALE GENOMIC DNA]</scope>
    <source>
        <strain evidence="2 3">DSM 4273</strain>
    </source>
</reference>
<name>A0ABD8A7A0_9EURY</name>
<accession>A0ABD8A7A0</accession>
<evidence type="ECO:0000313" key="3">
    <source>
        <dbReference type="Proteomes" id="UP001626603"/>
    </source>
</evidence>
<protein>
    <submittedName>
        <fullName evidence="2">Glycosyl hydrolase family 28-related protein</fullName>
    </submittedName>
</protein>
<evidence type="ECO:0000259" key="1">
    <source>
        <dbReference type="Pfam" id="PF12708"/>
    </source>
</evidence>
<dbReference type="InterPro" id="IPR012334">
    <property type="entry name" value="Pectin_lyas_fold"/>
</dbReference>
<proteinExistence type="predicted"/>
<evidence type="ECO:0000313" key="2">
    <source>
        <dbReference type="EMBL" id="WOX55396.1"/>
    </source>
</evidence>
<organism evidence="2 3">
    <name type="scientific">Methanoculleus palmolei</name>
    <dbReference type="NCBI Taxonomy" id="72612"/>
    <lineage>
        <taxon>Archaea</taxon>
        <taxon>Methanobacteriati</taxon>
        <taxon>Methanobacteriota</taxon>
        <taxon>Stenosarchaea group</taxon>
        <taxon>Methanomicrobia</taxon>
        <taxon>Methanomicrobiales</taxon>
        <taxon>Methanomicrobiaceae</taxon>
        <taxon>Methanoculleus</taxon>
    </lineage>
</organism>
<gene>
    <name evidence="2" type="ORF">R6Y95_07970</name>
</gene>
<dbReference type="InterPro" id="IPR024535">
    <property type="entry name" value="RHGA/B-epi-like_pectate_lyase"/>
</dbReference>
<dbReference type="Proteomes" id="UP001626603">
    <property type="component" value="Chromosome"/>
</dbReference>
<dbReference type="AlphaFoldDB" id="A0ABD8A7A0"/>
<dbReference type="Pfam" id="PF12708">
    <property type="entry name" value="Pect-lyase_RHGA_epim"/>
    <property type="match status" value="1"/>
</dbReference>